<comment type="caution">
    <text evidence="1">The sequence shown here is derived from an EMBL/GenBank/DDBJ whole genome shotgun (WGS) entry which is preliminary data.</text>
</comment>
<name>A0A4U0RV27_9ACTN</name>
<dbReference type="RefSeq" id="WP_136730028.1">
    <property type="nucleotide sequence ID" value="NZ_SUMC01000110.1"/>
</dbReference>
<dbReference type="OrthoDB" id="4052716at2"/>
<keyword evidence="2" id="KW-1185">Reference proteome</keyword>
<evidence type="ECO:0000313" key="1">
    <source>
        <dbReference type="EMBL" id="TJZ99352.1"/>
    </source>
</evidence>
<reference evidence="1 2" key="1">
    <citation type="submission" date="2019-04" db="EMBL/GenBank/DDBJ databases">
        <title>Streptomyces oryziradicis sp. nov., a novel actinomycete isolated from rhizosphere soil of rice (Oryza sativa L.).</title>
        <authorList>
            <person name="Li C."/>
        </authorList>
    </citation>
    <scope>NUCLEOTIDE SEQUENCE [LARGE SCALE GENOMIC DNA]</scope>
    <source>
        <strain evidence="1 2">NEAU-C40</strain>
    </source>
</reference>
<proteinExistence type="predicted"/>
<gene>
    <name evidence="1" type="ORF">FCI23_46215</name>
</gene>
<dbReference type="Pfam" id="PF18928">
    <property type="entry name" value="DUF5677"/>
    <property type="match status" value="1"/>
</dbReference>
<dbReference type="Proteomes" id="UP000305778">
    <property type="component" value="Unassembled WGS sequence"/>
</dbReference>
<accession>A0A4U0RV27</accession>
<sequence>MVYEFGPNERCLRRCRATVPVILRAAEKVTSQGVRVLVEHQEVVQPLMGWWQFTNRTAQALVSLYDQGYTVEAAPLMRNLMGHAYAMNWLADNGVPAVVALSDYWSEHRRKLAENVNETWNLPEPTPVASADPLVFANAESERIHRKLFGELKNFDTMVRAYGTADVYPVYRHQSAYSHTTGATADAFLIVDDGKLKFTTEPKGGEADISAERLWIPVALLQAAAAISPLLAGDPMKSTIDKALGDLGLPRTLLNLQRARPL</sequence>
<evidence type="ECO:0000313" key="2">
    <source>
        <dbReference type="Proteomes" id="UP000305778"/>
    </source>
</evidence>
<dbReference type="InterPro" id="IPR043733">
    <property type="entry name" value="DUF5677"/>
</dbReference>
<protein>
    <submittedName>
        <fullName evidence="1">Uncharacterized protein</fullName>
    </submittedName>
</protein>
<dbReference type="AlphaFoldDB" id="A0A4U0RV27"/>
<dbReference type="EMBL" id="SUMC01000110">
    <property type="protein sequence ID" value="TJZ99352.1"/>
    <property type="molecule type" value="Genomic_DNA"/>
</dbReference>
<organism evidence="1 2">
    <name type="scientific">Actinacidiphila oryziradicis</name>
    <dbReference type="NCBI Taxonomy" id="2571141"/>
    <lineage>
        <taxon>Bacteria</taxon>
        <taxon>Bacillati</taxon>
        <taxon>Actinomycetota</taxon>
        <taxon>Actinomycetes</taxon>
        <taxon>Kitasatosporales</taxon>
        <taxon>Streptomycetaceae</taxon>
        <taxon>Actinacidiphila</taxon>
    </lineage>
</organism>